<reference evidence="3 4" key="1">
    <citation type="journal article" date="2016" name="C (Basel)">
        <title>Selective Growth of and Electricity Production by Marine Exoelectrogenic Bacteria in Self-Aggregated Hydrogel of Microbially Reduced Graphene Oxide.</title>
        <authorList>
            <person name="Yoshida N."/>
            <person name="Goto Y."/>
            <person name="Miyata Y."/>
        </authorList>
    </citation>
    <scope>NUCLEOTIDE SEQUENCE [LARGE SCALE GENOMIC DNA]</scope>
    <source>
        <strain evidence="3 4">NIT-T3</strain>
    </source>
</reference>
<keyword evidence="2" id="KW-0812">Transmembrane</keyword>
<keyword evidence="2" id="KW-0472">Membrane</keyword>
<organism evidence="3 4">
    <name type="scientific">Desulfuromonas versatilis</name>
    <dbReference type="NCBI Taxonomy" id="2802975"/>
    <lineage>
        <taxon>Bacteria</taxon>
        <taxon>Pseudomonadati</taxon>
        <taxon>Thermodesulfobacteriota</taxon>
        <taxon>Desulfuromonadia</taxon>
        <taxon>Desulfuromonadales</taxon>
        <taxon>Desulfuromonadaceae</taxon>
        <taxon>Desulfuromonas</taxon>
    </lineage>
</organism>
<proteinExistence type="predicted"/>
<feature type="transmembrane region" description="Helical" evidence="2">
    <location>
        <begin position="535"/>
        <end position="554"/>
    </location>
</feature>
<keyword evidence="2" id="KW-1133">Transmembrane helix</keyword>
<evidence type="ECO:0008006" key="5">
    <source>
        <dbReference type="Google" id="ProtNLM"/>
    </source>
</evidence>
<feature type="transmembrane region" description="Helical" evidence="2">
    <location>
        <begin position="430"/>
        <end position="450"/>
    </location>
</feature>
<sequence>MEERTRKLEERIEALEAQLRTLTAKVEDLAAGRQLGTAPAGRAGNAAAGRPEEDASEEILSWVGRSALLPRLSTLCFLLVVALALRTVTDSDLIDKQVGSLLGMVYAGALMFTGWYQYGRKSPLAPVFTLCGGILMYIIVVETHERFESLPSVPAYVMVLATGAGMALISYLHRLALPILVGTFGLCFAGVALDYPNPSFVALTATLLAANLLGLWASFLKRCSWLRWTLLVVTIVMLVAWGLKLGVIISKRASAPPDLAAGWFLPAVMLFGLFFLGSSLFGILRAGKGRVSKFDLVTPAVNVAWTFCAAAYLVNLRTGSMTAVGLLGVFLALVHLGAALWLGAREVPGKPGTNAYLWAGAVLLGLASPAVTGDVLGSLLLLSPLAMIMARLAQRWGSGGVRVTSYLLQVYCCLALLVAVFTSLEAVPSVSGGVTALALALVTLYHHAWCRRNPPAEATVFRRLDAEDRSAVLLLLAALVDGYCLVRIGLHHGLEAAGGLGPHAFTCGQSVAVNLAAIVLMSLAYFRRSIELRNVAILVTLVGAMKVFFLDLIAAQGVPLVLSVFSFGVAAMLISLALSRWQKGDAVARAVAANRQAEEASSR</sequence>
<feature type="transmembrane region" description="Helical" evidence="2">
    <location>
        <begin position="200"/>
        <end position="219"/>
    </location>
</feature>
<dbReference type="EMBL" id="AP024355">
    <property type="protein sequence ID" value="BCR06936.1"/>
    <property type="molecule type" value="Genomic_DNA"/>
</dbReference>
<evidence type="ECO:0000313" key="3">
    <source>
        <dbReference type="EMBL" id="BCR06936.1"/>
    </source>
</evidence>
<accession>A0ABN6E3K3</accession>
<protein>
    <recommendedName>
        <fullName evidence="5">DUF2339 domain-containing protein</fullName>
    </recommendedName>
</protein>
<feature type="transmembrane region" description="Helical" evidence="2">
    <location>
        <begin position="560"/>
        <end position="579"/>
    </location>
</feature>
<name>A0ABN6E3K3_9BACT</name>
<dbReference type="RefSeq" id="WP_221250311.1">
    <property type="nucleotide sequence ID" value="NZ_AP024355.1"/>
</dbReference>
<gene>
    <name evidence="3" type="ORF">DESUT3_40050</name>
</gene>
<feature type="transmembrane region" description="Helical" evidence="2">
    <location>
        <begin position="403"/>
        <end position="424"/>
    </location>
</feature>
<feature type="transmembrane region" description="Helical" evidence="2">
    <location>
        <begin position="259"/>
        <end position="284"/>
    </location>
</feature>
<dbReference type="Proteomes" id="UP001319827">
    <property type="component" value="Chromosome"/>
</dbReference>
<keyword evidence="1" id="KW-0175">Coiled coil</keyword>
<feature type="transmembrane region" description="Helical" evidence="2">
    <location>
        <begin position="153"/>
        <end position="169"/>
    </location>
</feature>
<feature type="transmembrane region" description="Helical" evidence="2">
    <location>
        <begin position="98"/>
        <end position="118"/>
    </location>
</feature>
<feature type="coiled-coil region" evidence="1">
    <location>
        <begin position="5"/>
        <end position="32"/>
    </location>
</feature>
<feature type="transmembrane region" description="Helical" evidence="2">
    <location>
        <begin position="68"/>
        <end position="86"/>
    </location>
</feature>
<feature type="transmembrane region" description="Helical" evidence="2">
    <location>
        <begin position="124"/>
        <end position="141"/>
    </location>
</feature>
<feature type="transmembrane region" description="Helical" evidence="2">
    <location>
        <begin position="502"/>
        <end position="523"/>
    </location>
</feature>
<keyword evidence="4" id="KW-1185">Reference proteome</keyword>
<reference evidence="3 4" key="2">
    <citation type="journal article" date="2021" name="Int. J. Syst. Evol. Microbiol.">
        <title>Isolation and Polyphasic Characterization of Desulfuromonas versatilis sp. Nov., an Electrogenic Bacteria Capable of Versatile Metabolism Isolated from a Graphene Oxide-Reducing Enrichment Culture.</title>
        <authorList>
            <person name="Xie L."/>
            <person name="Yoshida N."/>
            <person name="Ishii S."/>
            <person name="Meng L."/>
        </authorList>
    </citation>
    <scope>NUCLEOTIDE SEQUENCE [LARGE SCALE GENOMIC DNA]</scope>
    <source>
        <strain evidence="3 4">NIT-T3</strain>
    </source>
</reference>
<feature type="transmembrane region" description="Helical" evidence="2">
    <location>
        <begin position="225"/>
        <end position="247"/>
    </location>
</feature>
<feature type="transmembrane region" description="Helical" evidence="2">
    <location>
        <begin position="323"/>
        <end position="344"/>
    </location>
</feature>
<evidence type="ECO:0000256" key="2">
    <source>
        <dbReference type="SAM" id="Phobius"/>
    </source>
</evidence>
<evidence type="ECO:0000313" key="4">
    <source>
        <dbReference type="Proteomes" id="UP001319827"/>
    </source>
</evidence>
<evidence type="ECO:0000256" key="1">
    <source>
        <dbReference type="SAM" id="Coils"/>
    </source>
</evidence>
<feature type="transmembrane region" description="Helical" evidence="2">
    <location>
        <begin position="471"/>
        <end position="490"/>
    </location>
</feature>
<feature type="transmembrane region" description="Helical" evidence="2">
    <location>
        <begin position="175"/>
        <end position="193"/>
    </location>
</feature>
<feature type="transmembrane region" description="Helical" evidence="2">
    <location>
        <begin position="356"/>
        <end position="382"/>
    </location>
</feature>